<dbReference type="AlphaFoldDB" id="A0A0D3KQS1"/>
<dbReference type="RefSeq" id="XP_005790535.1">
    <property type="nucleotide sequence ID" value="XM_005790478.1"/>
</dbReference>
<protein>
    <submittedName>
        <fullName evidence="3">Uncharacterized protein</fullName>
    </submittedName>
</protein>
<proteinExistence type="predicted"/>
<dbReference type="KEGG" id="ehx:EMIHUDRAFT_433581"/>
<feature type="region of interest" description="Disordered" evidence="2">
    <location>
        <begin position="174"/>
        <end position="196"/>
    </location>
</feature>
<organism evidence="3 4">
    <name type="scientific">Emiliania huxleyi (strain CCMP1516)</name>
    <dbReference type="NCBI Taxonomy" id="280463"/>
    <lineage>
        <taxon>Eukaryota</taxon>
        <taxon>Haptista</taxon>
        <taxon>Haptophyta</taxon>
        <taxon>Prymnesiophyceae</taxon>
        <taxon>Isochrysidales</taxon>
        <taxon>Noelaerhabdaceae</taxon>
        <taxon>Emiliania</taxon>
    </lineage>
</organism>
<dbReference type="Proteomes" id="UP000013827">
    <property type="component" value="Unassembled WGS sequence"/>
</dbReference>
<evidence type="ECO:0000313" key="3">
    <source>
        <dbReference type="EnsemblProtists" id="EOD38106"/>
    </source>
</evidence>
<evidence type="ECO:0000256" key="2">
    <source>
        <dbReference type="SAM" id="MobiDB-lite"/>
    </source>
</evidence>
<sequence>MWSSVRESLQGAAGALAEVSADVASEATRLTVVAANHAGRLAERTRLYAQVTAKQQRIALIKQSWGSDSYDAMDAGDIATVATNFHRAKAEIQRVEEEIEAKLIEIAALDAAPAQSAETAVQQLPSSYSVDAWPGGGAAEARIQEAVPAMPVVTAVPGVMIGTAVSAIPEALPRALPARAKPEEGVAESSEDEGGV</sequence>
<dbReference type="HOGENOM" id="CLU_1520602_0_0_1"/>
<evidence type="ECO:0000256" key="1">
    <source>
        <dbReference type="SAM" id="Coils"/>
    </source>
</evidence>
<name>A0A0D3KQS1_EMIH1</name>
<evidence type="ECO:0000313" key="4">
    <source>
        <dbReference type="Proteomes" id="UP000013827"/>
    </source>
</evidence>
<dbReference type="PaxDb" id="2903-EOD38106"/>
<reference evidence="3" key="2">
    <citation type="submission" date="2024-10" db="UniProtKB">
        <authorList>
            <consortium name="EnsemblProtists"/>
        </authorList>
    </citation>
    <scope>IDENTIFICATION</scope>
</reference>
<dbReference type="EnsemblProtists" id="EOD38106">
    <property type="protein sequence ID" value="EOD38106"/>
    <property type="gene ID" value="EMIHUDRAFT_433581"/>
</dbReference>
<keyword evidence="1" id="KW-0175">Coiled coil</keyword>
<reference evidence="4" key="1">
    <citation type="journal article" date="2013" name="Nature">
        <title>Pan genome of the phytoplankton Emiliania underpins its global distribution.</title>
        <authorList>
            <person name="Read B.A."/>
            <person name="Kegel J."/>
            <person name="Klute M.J."/>
            <person name="Kuo A."/>
            <person name="Lefebvre S.C."/>
            <person name="Maumus F."/>
            <person name="Mayer C."/>
            <person name="Miller J."/>
            <person name="Monier A."/>
            <person name="Salamov A."/>
            <person name="Young J."/>
            <person name="Aguilar M."/>
            <person name="Claverie J.M."/>
            <person name="Frickenhaus S."/>
            <person name="Gonzalez K."/>
            <person name="Herman E.K."/>
            <person name="Lin Y.C."/>
            <person name="Napier J."/>
            <person name="Ogata H."/>
            <person name="Sarno A.F."/>
            <person name="Shmutz J."/>
            <person name="Schroeder D."/>
            <person name="de Vargas C."/>
            <person name="Verret F."/>
            <person name="von Dassow P."/>
            <person name="Valentin K."/>
            <person name="Van de Peer Y."/>
            <person name="Wheeler G."/>
            <person name="Dacks J.B."/>
            <person name="Delwiche C.F."/>
            <person name="Dyhrman S.T."/>
            <person name="Glockner G."/>
            <person name="John U."/>
            <person name="Richards T."/>
            <person name="Worden A.Z."/>
            <person name="Zhang X."/>
            <person name="Grigoriev I.V."/>
            <person name="Allen A.E."/>
            <person name="Bidle K."/>
            <person name="Borodovsky M."/>
            <person name="Bowler C."/>
            <person name="Brownlee C."/>
            <person name="Cock J.M."/>
            <person name="Elias M."/>
            <person name="Gladyshev V.N."/>
            <person name="Groth M."/>
            <person name="Guda C."/>
            <person name="Hadaegh A."/>
            <person name="Iglesias-Rodriguez M.D."/>
            <person name="Jenkins J."/>
            <person name="Jones B.M."/>
            <person name="Lawson T."/>
            <person name="Leese F."/>
            <person name="Lindquist E."/>
            <person name="Lobanov A."/>
            <person name="Lomsadze A."/>
            <person name="Malik S.B."/>
            <person name="Marsh M.E."/>
            <person name="Mackinder L."/>
            <person name="Mock T."/>
            <person name="Mueller-Roeber B."/>
            <person name="Pagarete A."/>
            <person name="Parker M."/>
            <person name="Probert I."/>
            <person name="Quesneville H."/>
            <person name="Raines C."/>
            <person name="Rensing S.A."/>
            <person name="Riano-Pachon D.M."/>
            <person name="Richier S."/>
            <person name="Rokitta S."/>
            <person name="Shiraiwa Y."/>
            <person name="Soanes D.M."/>
            <person name="van der Giezen M."/>
            <person name="Wahlund T.M."/>
            <person name="Williams B."/>
            <person name="Wilson W."/>
            <person name="Wolfe G."/>
            <person name="Wurch L.L."/>
        </authorList>
    </citation>
    <scope>NUCLEOTIDE SEQUENCE</scope>
</reference>
<feature type="compositionally biased region" description="Acidic residues" evidence="2">
    <location>
        <begin position="185"/>
        <end position="196"/>
    </location>
</feature>
<dbReference type="GeneID" id="17283376"/>
<keyword evidence="4" id="KW-1185">Reference proteome</keyword>
<feature type="coiled-coil region" evidence="1">
    <location>
        <begin position="78"/>
        <end position="112"/>
    </location>
</feature>
<accession>A0A0D3KQS1</accession>